<dbReference type="PANTHER" id="PTHR47396">
    <property type="entry name" value="TYPE I RESTRICTION ENZYME ECOKI R PROTEIN"/>
    <property type="match status" value="1"/>
</dbReference>
<dbReference type="GO" id="GO:0004386">
    <property type="term" value="F:helicase activity"/>
    <property type="evidence" value="ECO:0007669"/>
    <property type="project" value="UniProtKB-KW"/>
</dbReference>
<dbReference type="SMART" id="SM00490">
    <property type="entry name" value="HELICc"/>
    <property type="match status" value="1"/>
</dbReference>
<dbReference type="Proteomes" id="UP000515920">
    <property type="component" value="Segment"/>
</dbReference>
<keyword evidence="4" id="KW-1185">Reference proteome</keyword>
<organism evidence="3 4">
    <name type="scientific">Mycobacterium phage Heath</name>
    <dbReference type="NCBI Taxonomy" id="2762421"/>
    <lineage>
        <taxon>Viruses</taxon>
        <taxon>Duplodnaviria</taxon>
        <taxon>Heunggongvirae</taxon>
        <taxon>Uroviricota</taxon>
        <taxon>Caudoviricetes</taxon>
        <taxon>Bclasvirinae</taxon>
        <taxon>Coopervirus</taxon>
        <taxon>Coopervirus heath</taxon>
    </lineage>
</organism>
<dbReference type="PROSITE" id="PS51192">
    <property type="entry name" value="HELICASE_ATP_BIND_1"/>
    <property type="match status" value="1"/>
</dbReference>
<dbReference type="InterPro" id="IPR006935">
    <property type="entry name" value="Helicase/UvrB_N"/>
</dbReference>
<dbReference type="Gene3D" id="3.40.50.300">
    <property type="entry name" value="P-loop containing nucleotide triphosphate hydrolases"/>
    <property type="match status" value="2"/>
</dbReference>
<dbReference type="GO" id="GO:0003677">
    <property type="term" value="F:DNA binding"/>
    <property type="evidence" value="ECO:0007669"/>
    <property type="project" value="InterPro"/>
</dbReference>
<feature type="domain" description="Helicase ATP-binding" evidence="1">
    <location>
        <begin position="25"/>
        <end position="181"/>
    </location>
</feature>
<dbReference type="InterPro" id="IPR001650">
    <property type="entry name" value="Helicase_C-like"/>
</dbReference>
<dbReference type="GO" id="GO:0005524">
    <property type="term" value="F:ATP binding"/>
    <property type="evidence" value="ECO:0007669"/>
    <property type="project" value="InterPro"/>
</dbReference>
<evidence type="ECO:0000313" key="4">
    <source>
        <dbReference type="Proteomes" id="UP000515920"/>
    </source>
</evidence>
<dbReference type="PANTHER" id="PTHR47396:SF1">
    <property type="entry name" value="ATP-DEPENDENT HELICASE IRC3-RELATED"/>
    <property type="match status" value="1"/>
</dbReference>
<dbReference type="SUPFAM" id="SSF52540">
    <property type="entry name" value="P-loop containing nucleoside triphosphate hydrolases"/>
    <property type="match status" value="1"/>
</dbReference>
<evidence type="ECO:0000313" key="3">
    <source>
        <dbReference type="EMBL" id="QNJ56111.1"/>
    </source>
</evidence>
<protein>
    <submittedName>
        <fullName evidence="3">DNA helicase</fullName>
    </submittedName>
</protein>
<keyword evidence="3" id="KW-0378">Hydrolase</keyword>
<dbReference type="KEGG" id="vg:65127869"/>
<dbReference type="InterPro" id="IPR027417">
    <property type="entry name" value="P-loop_NTPase"/>
</dbReference>
<dbReference type="EMBL" id="MT639648">
    <property type="protein sequence ID" value="QNJ56111.1"/>
    <property type="molecule type" value="Genomic_DNA"/>
</dbReference>
<dbReference type="Pfam" id="PF04851">
    <property type="entry name" value="ResIII"/>
    <property type="match status" value="1"/>
</dbReference>
<evidence type="ECO:0000259" key="2">
    <source>
        <dbReference type="PROSITE" id="PS51194"/>
    </source>
</evidence>
<dbReference type="SMART" id="SM00487">
    <property type="entry name" value="DEXDc"/>
    <property type="match status" value="1"/>
</dbReference>
<dbReference type="Pfam" id="PF00271">
    <property type="entry name" value="Helicase_C"/>
    <property type="match status" value="1"/>
</dbReference>
<accession>A0A7G8LFT9</accession>
<sequence length="570" mass="62748">MTTTAAPAPRQLRDYQVAAANAVEQDWASGKNRVGVVLPTGSGKSSVIGEIARRAYRRGQRVVAMAHRGELLDQMKRDLLAVDPTIPESDIGIVRAEEDDHHCPIVFAMLQTLATARRREALGKREVILWDEVHHAGAEGFHTTFSELGGYDDALMCGLTATMYRNERGVIGLGDVIQKISYEKDIRWAIKKGFLVQPRGLTVRIKGLDALNDVRSVAGDFHQGELAEVMEACTQYVVDAIKLHAADRRPIIFAASVDAAHHIADALTTADFPAVAVTGAMKYEDRLPIYESFRDGTARALVTVQVLTEGADFPMCDTVVLARPTRSRNLYSQMVGRALRLYPNKDDALVLDLAGSTRAMKLVSLTALDTGAETREVDEFGEDIELDEDDLLGDGGGEPAVKEVRQGPVDMVSIDLLANSDLVWMETVGGIPFLPLMEDNQVVFIMPEGYRVPPKGQADTVRWAIGQMGTRSRRGGWVTASGRFPIHTDDPDFTDLATALENAEVWIVESDQQLPVRKASWRRNQKPSEAQLKFARTLGIVIDDDMTKARLSDEISVRVTSRVLDKFLEA</sequence>
<keyword evidence="3" id="KW-0347">Helicase</keyword>
<name>A0A7G8LFT9_9CAUD</name>
<evidence type="ECO:0000259" key="1">
    <source>
        <dbReference type="PROSITE" id="PS51192"/>
    </source>
</evidence>
<dbReference type="InterPro" id="IPR050742">
    <property type="entry name" value="Helicase_Restrict-Modif_Enz"/>
</dbReference>
<gene>
    <name evidence="3" type="primary">46</name>
    <name evidence="3" type="ORF">SEA_HEATH_46</name>
</gene>
<dbReference type="GO" id="GO:0016787">
    <property type="term" value="F:hydrolase activity"/>
    <property type="evidence" value="ECO:0007669"/>
    <property type="project" value="InterPro"/>
</dbReference>
<dbReference type="GeneID" id="65127869"/>
<proteinExistence type="predicted"/>
<feature type="domain" description="Helicase C-terminal" evidence="2">
    <location>
        <begin position="236"/>
        <end position="392"/>
    </location>
</feature>
<keyword evidence="3" id="KW-0067">ATP-binding</keyword>
<dbReference type="InterPro" id="IPR014001">
    <property type="entry name" value="Helicase_ATP-bd"/>
</dbReference>
<keyword evidence="3" id="KW-0547">Nucleotide-binding</keyword>
<reference evidence="3 4" key="1">
    <citation type="submission" date="2020-06" db="EMBL/GenBank/DDBJ databases">
        <authorList>
            <person name="Baliraine F.N."/>
            <person name="Frederick G.D."/>
            <person name="Handley H.M."/>
            <person name="Nunez C."/>
            <person name="Winikka S.A."/>
            <person name="Garlena R.A."/>
            <person name="Russell D.A."/>
            <person name="Pope W.H."/>
            <person name="Jacobs-Sera D."/>
            <person name="Hatfull G.F."/>
        </authorList>
    </citation>
    <scope>NUCLEOTIDE SEQUENCE [LARGE SCALE GENOMIC DNA]</scope>
</reference>
<dbReference type="RefSeq" id="YP_010109589.1">
    <property type="nucleotide sequence ID" value="NC_055860.1"/>
</dbReference>
<dbReference type="PROSITE" id="PS51194">
    <property type="entry name" value="HELICASE_CTER"/>
    <property type="match status" value="1"/>
</dbReference>